<gene>
    <name evidence="4" type="ORF">D4764_14G0003310</name>
</gene>
<keyword evidence="5" id="KW-1185">Reference proteome</keyword>
<evidence type="ECO:0000256" key="1">
    <source>
        <dbReference type="ARBA" id="ARBA00004123"/>
    </source>
</evidence>
<dbReference type="InterPro" id="IPR026236">
    <property type="entry name" value="Int2_metazoa"/>
</dbReference>
<dbReference type="Proteomes" id="UP000324091">
    <property type="component" value="Chromosome 14"/>
</dbReference>
<dbReference type="GO" id="GO:0032039">
    <property type="term" value="C:integrator complex"/>
    <property type="evidence" value="ECO:0007669"/>
    <property type="project" value="InterPro"/>
</dbReference>
<dbReference type="PANTHER" id="PTHR28608:SF1">
    <property type="entry name" value="INTEGRATOR COMPLEX SUBUNIT 2"/>
    <property type="match status" value="1"/>
</dbReference>
<evidence type="ECO:0000256" key="2">
    <source>
        <dbReference type="ARBA" id="ARBA00006705"/>
    </source>
</evidence>
<dbReference type="PRINTS" id="PR02105">
    <property type="entry name" value="INTSUBUNIT2"/>
</dbReference>
<comment type="caution">
    <text evidence="4">The sequence shown here is derived from an EMBL/GenBank/DDBJ whole genome shotgun (WGS) entry which is preliminary data.</text>
</comment>
<organism evidence="4 5">
    <name type="scientific">Takifugu flavidus</name>
    <name type="common">sansaifugu</name>
    <dbReference type="NCBI Taxonomy" id="433684"/>
    <lineage>
        <taxon>Eukaryota</taxon>
        <taxon>Metazoa</taxon>
        <taxon>Chordata</taxon>
        <taxon>Craniata</taxon>
        <taxon>Vertebrata</taxon>
        <taxon>Euteleostomi</taxon>
        <taxon>Actinopterygii</taxon>
        <taxon>Neopterygii</taxon>
        <taxon>Teleostei</taxon>
        <taxon>Neoteleostei</taxon>
        <taxon>Acanthomorphata</taxon>
        <taxon>Eupercaria</taxon>
        <taxon>Tetraodontiformes</taxon>
        <taxon>Tetradontoidea</taxon>
        <taxon>Tetraodontidae</taxon>
        <taxon>Takifugu</taxon>
    </lineage>
</organism>
<reference evidence="4 5" key="1">
    <citation type="submission" date="2019-04" db="EMBL/GenBank/DDBJ databases">
        <title>Chromosome genome assembly for Takifugu flavidus.</title>
        <authorList>
            <person name="Xiao S."/>
        </authorList>
    </citation>
    <scope>NUCLEOTIDE SEQUENCE [LARGE SCALE GENOMIC DNA]</scope>
    <source>
        <strain evidence="4">HTHZ2018</strain>
        <tissue evidence="4">Muscle</tissue>
    </source>
</reference>
<dbReference type="EMBL" id="RHFK02000006">
    <property type="protein sequence ID" value="TWW74330.1"/>
    <property type="molecule type" value="Genomic_DNA"/>
</dbReference>
<protein>
    <submittedName>
        <fullName evidence="4">Integrator complex subunit 2</fullName>
    </submittedName>
</protein>
<comment type="subcellular location">
    <subcellularLocation>
        <location evidence="1">Nucleus</location>
    </subcellularLocation>
</comment>
<evidence type="ECO:0000313" key="4">
    <source>
        <dbReference type="EMBL" id="TWW74330.1"/>
    </source>
</evidence>
<dbReference type="GO" id="GO:0034472">
    <property type="term" value="P:snRNA 3'-end processing"/>
    <property type="evidence" value="ECO:0007669"/>
    <property type="project" value="TreeGrafter"/>
</dbReference>
<evidence type="ECO:0000313" key="5">
    <source>
        <dbReference type="Proteomes" id="UP000324091"/>
    </source>
</evidence>
<proteinExistence type="inferred from homology"/>
<dbReference type="InterPro" id="IPR029321">
    <property type="entry name" value="INTS2"/>
</dbReference>
<comment type="similarity">
    <text evidence="2">Belongs to the Integrator subunit 2 family.</text>
</comment>
<name>A0A5C6P7Y2_9TELE</name>
<sequence>MADSMGLQFVSPYAFEAMQKVDVVRLAALSDPELRLLLPCLVRMALCAPADQSQSWAQDKKLILRLLSGVEAVNSIVALLSVDFHALEQDARKEQQLRHKAGGANAESILVSQLQHGLTLEFENSDPLRRLRLTLSELLAIMNKVVDSNGEFFLKSSELFESSVYLEEVADVLCILQAELPSLLPIVDVAEALLHVRNGDWFLCLLVANVPDSFNEVCRGLIKNGERQDEESVGGRRRTEALRRLCQMNPSQALNIRAMVVEECHLPGLGVALTLDYRPDTADDAVSPLVSYVSGLLLGTNSKVRTWFSMFIRNGQQRKRESSSVLWQMRRQLLLELVAILPRSRSTHGPNDGDNEGSAGYSGLREAHVVKASALLRLYCALMGIAGLRPTDEEAEQLLQLMTSRPPATPAGVRFVSLSFCKLLAFPHLVSTPEQEQLMVMWLSWMIKEEEYFESAAGVAASFGEMLLLVAMYFHSNQLSSIIELVCSTLGMKIAIKPSSLSKMKTIFTQEIFTEQVVTAHAVRVAVTNSLSANITGFLPIHCIYQLLRSRAFTKHKVSIKDWIYRQLCETIMPIHTQLIPLIDAYINSILTPASKANPEATNQPITEQEILNVFLSSAEQGEGSRGIARQRYSITTQLLILYYILSYEENLLASTKQLALMQKKPKSYSAALMDQIPIKYLVTQAQGLQQELGGLHSALLRLLATNYPHLCLVEDWMCEEEVTGTLPLLRKMMLPISTCKYTQNQLHQAFQKLPSSSPRLMRILERLTLLSPGDLIPYAEALTSSMALLLEPAVPRRILQTVNKLWISLNTVMPRRLWVMTVNALQPSAKLLGQQRYTQNDLMVDPLIVLRCNRRVYRCPPLMDIVLHMLNGYLLASKAYLHCHLKETADFDRQSQTISNQGGSGQSDTPEVTREELKNALLAAQDSAAVQILLEVCLPTSEEQQLGATNDTLLTSIRGPASVKSKEGSLGATGSRYPEDAEMEGGLLSDLREVQCLICCLLHQMFIADPNIAKLVHFQGYPQALLPLTVAGIPSIHICLDFIPELLAQPQLEKQIFAIQLLSQLCTQYALPKSLSVARLAISVMGTLLTVLTRAKRYSFFMPILPCLVAFCQAFPPLYDDVAALLVQVGQVCASDVATKPRDIDPSITRLQYLKEKPREATAATRGLSKLTFPQRTAEELGGAEPDVQLCYCVEATFMDIISSTLHGL</sequence>
<evidence type="ECO:0000256" key="3">
    <source>
        <dbReference type="ARBA" id="ARBA00023242"/>
    </source>
</evidence>
<dbReference type="PANTHER" id="PTHR28608">
    <property type="entry name" value="INTEGRATOR COMPLEX SUBUNIT 2"/>
    <property type="match status" value="1"/>
</dbReference>
<dbReference type="AlphaFoldDB" id="A0A5C6P7Y2"/>
<dbReference type="Pfam" id="PF14750">
    <property type="entry name" value="INTS2"/>
    <property type="match status" value="1"/>
</dbReference>
<accession>A0A5C6P7Y2</accession>
<keyword evidence="3" id="KW-0539">Nucleus</keyword>